<keyword evidence="8" id="KW-1185">Reference proteome</keyword>
<evidence type="ECO:0000256" key="4">
    <source>
        <dbReference type="ARBA" id="ARBA00023098"/>
    </source>
</evidence>
<dbReference type="Gene3D" id="3.90.226.10">
    <property type="entry name" value="2-enoyl-CoA Hydratase, Chain A, domain 1"/>
    <property type="match status" value="1"/>
</dbReference>
<keyword evidence="4" id="KW-0443">Lipid metabolism</keyword>
<dbReference type="UniPathway" id="UPA00659"/>
<dbReference type="Gene3D" id="1.10.12.10">
    <property type="entry name" value="Lyase 2-enoyl-coa Hydratase, Chain A, domain 2"/>
    <property type="match status" value="1"/>
</dbReference>
<dbReference type="SUPFAM" id="SSF52096">
    <property type="entry name" value="ClpP/crotonase"/>
    <property type="match status" value="1"/>
</dbReference>
<dbReference type="InterPro" id="IPR045002">
    <property type="entry name" value="Ech1-like"/>
</dbReference>
<dbReference type="Pfam" id="PF00378">
    <property type="entry name" value="ECH_1"/>
    <property type="match status" value="1"/>
</dbReference>
<dbReference type="CDD" id="cd06558">
    <property type="entry name" value="crotonase-like"/>
    <property type="match status" value="1"/>
</dbReference>
<dbReference type="Proteomes" id="UP000027866">
    <property type="component" value="Unassembled WGS sequence"/>
</dbReference>
<gene>
    <name evidence="7" type="ORF">EH32_01240</name>
</gene>
<dbReference type="InterPro" id="IPR001753">
    <property type="entry name" value="Enoyl-CoA_hydra/iso"/>
</dbReference>
<dbReference type="EMBL" id="JMIX01000010">
    <property type="protein sequence ID" value="KEO92398.1"/>
    <property type="molecule type" value="Genomic_DNA"/>
</dbReference>
<organism evidence="7 8">
    <name type="scientific">Erythrobacter litoralis</name>
    <dbReference type="NCBI Taxonomy" id="39960"/>
    <lineage>
        <taxon>Bacteria</taxon>
        <taxon>Pseudomonadati</taxon>
        <taxon>Pseudomonadota</taxon>
        <taxon>Alphaproteobacteria</taxon>
        <taxon>Sphingomonadales</taxon>
        <taxon>Erythrobacteraceae</taxon>
        <taxon>Erythrobacter/Porphyrobacter group</taxon>
        <taxon>Erythrobacter</taxon>
    </lineage>
</organism>
<evidence type="ECO:0000313" key="8">
    <source>
        <dbReference type="Proteomes" id="UP000027866"/>
    </source>
</evidence>
<dbReference type="AlphaFoldDB" id="A0A074MKJ1"/>
<reference evidence="7 8" key="1">
    <citation type="submission" date="2014-04" db="EMBL/GenBank/DDBJ databases">
        <title>A comprehensive comparison of genomes of Erythrobacter spp. Strains.</title>
        <authorList>
            <person name="Zheng Q."/>
        </authorList>
    </citation>
    <scope>NUCLEOTIDE SEQUENCE [LARGE SCALE GENOMIC DNA]</scope>
    <source>
        <strain evidence="7 8">DSM 8509</strain>
    </source>
</reference>
<evidence type="ECO:0000256" key="6">
    <source>
        <dbReference type="RuleBase" id="RU003707"/>
    </source>
</evidence>
<accession>A0A074MKJ1</accession>
<dbReference type="PROSITE" id="PS00166">
    <property type="entry name" value="ENOYL_COA_HYDRATASE"/>
    <property type="match status" value="1"/>
</dbReference>
<dbReference type="PANTHER" id="PTHR43149:SF1">
    <property type="entry name" value="DELTA(3,5)-DELTA(2,4)-DIENOYL-COA ISOMERASE, MITOCHONDRIAL"/>
    <property type="match status" value="1"/>
</dbReference>
<evidence type="ECO:0000313" key="7">
    <source>
        <dbReference type="EMBL" id="KEO92398.1"/>
    </source>
</evidence>
<dbReference type="NCBIfam" id="NF005699">
    <property type="entry name" value="PRK07509.1"/>
    <property type="match status" value="1"/>
</dbReference>
<dbReference type="GO" id="GO:0004300">
    <property type="term" value="F:enoyl-CoA hydratase activity"/>
    <property type="evidence" value="ECO:0007669"/>
    <property type="project" value="UniProtKB-EC"/>
</dbReference>
<evidence type="ECO:0000256" key="1">
    <source>
        <dbReference type="ARBA" id="ARBA00005005"/>
    </source>
</evidence>
<dbReference type="InterPro" id="IPR014748">
    <property type="entry name" value="Enoyl-CoA_hydra_C"/>
</dbReference>
<dbReference type="InterPro" id="IPR029045">
    <property type="entry name" value="ClpP/crotonase-like_dom_sf"/>
</dbReference>
<evidence type="ECO:0000256" key="5">
    <source>
        <dbReference type="ARBA" id="ARBA00023235"/>
    </source>
</evidence>
<comment type="similarity">
    <text evidence="2 6">Belongs to the enoyl-CoA hydratase/isomerase family.</text>
</comment>
<evidence type="ECO:0000256" key="2">
    <source>
        <dbReference type="ARBA" id="ARBA00005254"/>
    </source>
</evidence>
<dbReference type="GO" id="GO:0016853">
    <property type="term" value="F:isomerase activity"/>
    <property type="evidence" value="ECO:0007669"/>
    <property type="project" value="UniProtKB-KW"/>
</dbReference>
<sequence>MRRGQPEPIAALDRLGSFLHLLKQYQGSRFEAYVTQTATQTTAPADVDFPAERIAIDLSESGVAHVRLNRADKMNALDPEMFEAIIAAGQRLEEMKGMRVVVLSGEGRAFCAGLDTSSFTRTPSSDAAPLTERTHGNVNTFQQVAMQWRKLAVPVIAAVHGVCFGGGLQIASGADIRIAHPETRMSIMELKWGLVPDMGGYALWRGLVRDDVLRELIYTNREFTGAEAQMLGLATETSEEPLARALELAETIANRNPQAIRAAKRLQETMVEGDTDAILLAESVEQDAIMRTPNQVEAVMAAMQKRKPNFEDV</sequence>
<dbReference type="InterPro" id="IPR018376">
    <property type="entry name" value="Enoyl-CoA_hyd/isom_CS"/>
</dbReference>
<evidence type="ECO:0000256" key="3">
    <source>
        <dbReference type="ARBA" id="ARBA00022832"/>
    </source>
</evidence>
<dbReference type="EC" id="4.2.1.17" evidence="7"/>
<comment type="caution">
    <text evidence="7">The sequence shown here is derived from an EMBL/GenBank/DDBJ whole genome shotgun (WGS) entry which is preliminary data.</text>
</comment>
<keyword evidence="3" id="KW-0276">Fatty acid metabolism</keyword>
<dbReference type="GO" id="GO:0006635">
    <property type="term" value="P:fatty acid beta-oxidation"/>
    <property type="evidence" value="ECO:0007669"/>
    <property type="project" value="UniProtKB-UniPathway"/>
</dbReference>
<comment type="pathway">
    <text evidence="1">Lipid metabolism; fatty acid beta-oxidation.</text>
</comment>
<proteinExistence type="inferred from homology"/>
<protein>
    <submittedName>
        <fullName evidence="7">Enoyl-CoA hydratase</fullName>
        <ecNumber evidence="7">4.2.1.17</ecNumber>
    </submittedName>
</protein>
<dbReference type="PANTHER" id="PTHR43149">
    <property type="entry name" value="ENOYL-COA HYDRATASE"/>
    <property type="match status" value="1"/>
</dbReference>
<keyword evidence="7" id="KW-0456">Lyase</keyword>
<name>A0A074MKJ1_9SPHN</name>
<keyword evidence="5" id="KW-0413">Isomerase</keyword>